<proteinExistence type="predicted"/>
<feature type="region of interest" description="Disordered" evidence="1">
    <location>
        <begin position="177"/>
        <end position="206"/>
    </location>
</feature>
<feature type="compositionally biased region" description="Basic and acidic residues" evidence="1">
    <location>
        <begin position="177"/>
        <end position="191"/>
    </location>
</feature>
<sequence length="206" mass="22364">ARKNWPPPPYNGEWQQMQTQPSLAPVARLSGGQPPAAPTLGASALRPRLSVCQPEIDPESGLEVAELPGGFEQPDLALNTFSAAASKVVASSSRVCELPLWRRPPEPAEMLVSAPELREEFGTSEEHFEDPLPAYGSAEFGKPLPRWLEKGRLLDQTTSKAAQDSVMKSVFSELDHFEKAHPDSQELDSPRSDVGTSGNEAKHDEG</sequence>
<organism evidence="2 3">
    <name type="scientific">Polarella glacialis</name>
    <name type="common">Dinoflagellate</name>
    <dbReference type="NCBI Taxonomy" id="89957"/>
    <lineage>
        <taxon>Eukaryota</taxon>
        <taxon>Sar</taxon>
        <taxon>Alveolata</taxon>
        <taxon>Dinophyceae</taxon>
        <taxon>Suessiales</taxon>
        <taxon>Suessiaceae</taxon>
        <taxon>Polarella</taxon>
    </lineage>
</organism>
<feature type="non-terminal residue" evidence="2">
    <location>
        <position position="1"/>
    </location>
</feature>
<reference evidence="2" key="1">
    <citation type="submission" date="2021-02" db="EMBL/GenBank/DDBJ databases">
        <authorList>
            <person name="Dougan E. K."/>
            <person name="Rhodes N."/>
            <person name="Thang M."/>
            <person name="Chan C."/>
        </authorList>
    </citation>
    <scope>NUCLEOTIDE SEQUENCE</scope>
</reference>
<protein>
    <submittedName>
        <fullName evidence="2">Uncharacterized protein</fullName>
    </submittedName>
</protein>
<feature type="region of interest" description="Disordered" evidence="1">
    <location>
        <begin position="1"/>
        <end position="21"/>
    </location>
</feature>
<dbReference type="EMBL" id="CAJNNV010027761">
    <property type="protein sequence ID" value="CAE8621495.1"/>
    <property type="molecule type" value="Genomic_DNA"/>
</dbReference>
<comment type="caution">
    <text evidence="2">The sequence shown here is derived from an EMBL/GenBank/DDBJ whole genome shotgun (WGS) entry which is preliminary data.</text>
</comment>
<dbReference type="AlphaFoldDB" id="A0A813G3P0"/>
<accession>A0A813G3P0</accession>
<evidence type="ECO:0000313" key="2">
    <source>
        <dbReference type="EMBL" id="CAE8621495.1"/>
    </source>
</evidence>
<feature type="region of interest" description="Disordered" evidence="1">
    <location>
        <begin position="118"/>
        <end position="140"/>
    </location>
</feature>
<evidence type="ECO:0000313" key="3">
    <source>
        <dbReference type="Proteomes" id="UP000654075"/>
    </source>
</evidence>
<feature type="compositionally biased region" description="Pro residues" evidence="1">
    <location>
        <begin position="1"/>
        <end position="10"/>
    </location>
</feature>
<keyword evidence="3" id="KW-1185">Reference proteome</keyword>
<feature type="compositionally biased region" description="Basic and acidic residues" evidence="1">
    <location>
        <begin position="118"/>
        <end position="130"/>
    </location>
</feature>
<dbReference type="Proteomes" id="UP000654075">
    <property type="component" value="Unassembled WGS sequence"/>
</dbReference>
<evidence type="ECO:0000256" key="1">
    <source>
        <dbReference type="SAM" id="MobiDB-lite"/>
    </source>
</evidence>
<name>A0A813G3P0_POLGL</name>
<dbReference type="OrthoDB" id="486087at2759"/>
<gene>
    <name evidence="2" type="ORF">PGLA1383_LOCUS39013</name>
</gene>